<dbReference type="AlphaFoldDB" id="A0A392V4Z1"/>
<name>A0A392V4Z1_9FABA</name>
<sequence length="36" mass="4181">GYEKISACQDGTGVYKRITAWTNFRHINWHLTMPKG</sequence>
<evidence type="ECO:0000313" key="1">
    <source>
        <dbReference type="EMBL" id="MCI82483.1"/>
    </source>
</evidence>
<proteinExistence type="predicted"/>
<reference evidence="1 2" key="1">
    <citation type="journal article" date="2018" name="Front. Plant Sci.">
        <title>Red Clover (Trifolium pratense) and Zigzag Clover (T. medium) - A Picture of Genomic Similarities and Differences.</title>
        <authorList>
            <person name="Dluhosova J."/>
            <person name="Istvanek J."/>
            <person name="Nedelnik J."/>
            <person name="Repkova J."/>
        </authorList>
    </citation>
    <scope>NUCLEOTIDE SEQUENCE [LARGE SCALE GENOMIC DNA]</scope>
    <source>
        <strain evidence="2">cv. 10/8</strain>
        <tissue evidence="1">Leaf</tissue>
    </source>
</reference>
<keyword evidence="2" id="KW-1185">Reference proteome</keyword>
<accession>A0A392V4Z1</accession>
<comment type="caution">
    <text evidence="1">The sequence shown here is derived from an EMBL/GenBank/DDBJ whole genome shotgun (WGS) entry which is preliminary data.</text>
</comment>
<evidence type="ECO:0000313" key="2">
    <source>
        <dbReference type="Proteomes" id="UP000265520"/>
    </source>
</evidence>
<protein>
    <submittedName>
        <fullName evidence="1">Uncharacterized protein</fullName>
    </submittedName>
</protein>
<organism evidence="1 2">
    <name type="scientific">Trifolium medium</name>
    <dbReference type="NCBI Taxonomy" id="97028"/>
    <lineage>
        <taxon>Eukaryota</taxon>
        <taxon>Viridiplantae</taxon>
        <taxon>Streptophyta</taxon>
        <taxon>Embryophyta</taxon>
        <taxon>Tracheophyta</taxon>
        <taxon>Spermatophyta</taxon>
        <taxon>Magnoliopsida</taxon>
        <taxon>eudicotyledons</taxon>
        <taxon>Gunneridae</taxon>
        <taxon>Pentapetalae</taxon>
        <taxon>rosids</taxon>
        <taxon>fabids</taxon>
        <taxon>Fabales</taxon>
        <taxon>Fabaceae</taxon>
        <taxon>Papilionoideae</taxon>
        <taxon>50 kb inversion clade</taxon>
        <taxon>NPAAA clade</taxon>
        <taxon>Hologalegina</taxon>
        <taxon>IRL clade</taxon>
        <taxon>Trifolieae</taxon>
        <taxon>Trifolium</taxon>
    </lineage>
</organism>
<dbReference type="Proteomes" id="UP000265520">
    <property type="component" value="Unassembled WGS sequence"/>
</dbReference>
<dbReference type="EMBL" id="LXQA011044507">
    <property type="protein sequence ID" value="MCI82483.1"/>
    <property type="molecule type" value="Genomic_DNA"/>
</dbReference>
<feature type="non-terminal residue" evidence="1">
    <location>
        <position position="1"/>
    </location>
</feature>